<evidence type="ECO:0000259" key="1">
    <source>
        <dbReference type="Pfam" id="PF00561"/>
    </source>
</evidence>
<dbReference type="GO" id="GO:0047570">
    <property type="term" value="F:3-oxoadipate enol-lactonase activity"/>
    <property type="evidence" value="ECO:0007669"/>
    <property type="project" value="UniProtKB-EC"/>
</dbReference>
<dbReference type="SUPFAM" id="SSF53474">
    <property type="entry name" value="alpha/beta-Hydrolases"/>
    <property type="match status" value="1"/>
</dbReference>
<accession>A0A9X3UR01</accession>
<organism evidence="2 3">
    <name type="scientific">Hoeflea prorocentri</name>
    <dbReference type="NCBI Taxonomy" id="1922333"/>
    <lineage>
        <taxon>Bacteria</taxon>
        <taxon>Pseudomonadati</taxon>
        <taxon>Pseudomonadota</taxon>
        <taxon>Alphaproteobacteria</taxon>
        <taxon>Hyphomicrobiales</taxon>
        <taxon>Rhizobiaceae</taxon>
        <taxon>Hoeflea</taxon>
    </lineage>
</organism>
<feature type="domain" description="AB hydrolase-1" evidence="1">
    <location>
        <begin position="23"/>
        <end position="248"/>
    </location>
</feature>
<dbReference type="PRINTS" id="PR00111">
    <property type="entry name" value="ABHYDROLASE"/>
</dbReference>
<dbReference type="Proteomes" id="UP001151234">
    <property type="component" value="Unassembled WGS sequence"/>
</dbReference>
<dbReference type="AlphaFoldDB" id="A0A9X3UR01"/>
<dbReference type="EMBL" id="JAPJZI010000002">
    <property type="protein sequence ID" value="MDA5401416.1"/>
    <property type="molecule type" value="Genomic_DNA"/>
</dbReference>
<proteinExistence type="predicted"/>
<keyword evidence="3" id="KW-1185">Reference proteome</keyword>
<gene>
    <name evidence="2" type="primary">pcaD</name>
    <name evidence="2" type="ORF">OQ273_22775</name>
</gene>
<sequence length="265" mass="28674">MQFATINGVTLHYQLIGAPEGKPVLVFSNSLGTDLRIWRDVIVRLVGEFAIVTYDKRGHGLSDLGQAPYRIEDHVGDLAGLLDHLSVRDAIVCGLSVGGLIAQGLYASRPDLVRALMLCDTAHKIGTAEMWNARIEAIEQDGLESIGDQVMERWFTAAFRDEEADTLAGYRNMLCRTPAAGYAGTAAAIRDADFTHQAPVINVPTMCVVGDEDLSTPPELVGEFAKLIPGARYQVIPKAGHLPCIEQPEVFTDALRAFVDLLSAG</sequence>
<dbReference type="Gene3D" id="3.40.50.1820">
    <property type="entry name" value="alpha/beta hydrolase"/>
    <property type="match status" value="1"/>
</dbReference>
<name>A0A9X3UR01_9HYPH</name>
<comment type="caution">
    <text evidence="2">The sequence shown here is derived from an EMBL/GenBank/DDBJ whole genome shotgun (WGS) entry which is preliminary data.</text>
</comment>
<dbReference type="EC" id="3.1.1.24" evidence="2"/>
<dbReference type="PANTHER" id="PTHR43798">
    <property type="entry name" value="MONOACYLGLYCEROL LIPASE"/>
    <property type="match status" value="1"/>
</dbReference>
<dbReference type="RefSeq" id="WP_267993404.1">
    <property type="nucleotide sequence ID" value="NZ_JAPJZI010000002.1"/>
</dbReference>
<dbReference type="InterPro" id="IPR000073">
    <property type="entry name" value="AB_hydrolase_1"/>
</dbReference>
<protein>
    <submittedName>
        <fullName evidence="2">3-oxoadipate enol-lactonase</fullName>
        <ecNumber evidence="2">3.1.1.24</ecNumber>
    </submittedName>
</protein>
<evidence type="ECO:0000313" key="3">
    <source>
        <dbReference type="Proteomes" id="UP001151234"/>
    </source>
</evidence>
<keyword evidence="2" id="KW-0378">Hydrolase</keyword>
<dbReference type="InterPro" id="IPR029058">
    <property type="entry name" value="AB_hydrolase_fold"/>
</dbReference>
<dbReference type="Pfam" id="PF00561">
    <property type="entry name" value="Abhydrolase_1"/>
    <property type="match status" value="1"/>
</dbReference>
<dbReference type="NCBIfam" id="TIGR02427">
    <property type="entry name" value="protocat_pcaD"/>
    <property type="match status" value="1"/>
</dbReference>
<dbReference type="InterPro" id="IPR050266">
    <property type="entry name" value="AB_hydrolase_sf"/>
</dbReference>
<evidence type="ECO:0000313" key="2">
    <source>
        <dbReference type="EMBL" id="MDA5401416.1"/>
    </source>
</evidence>
<dbReference type="InterPro" id="IPR026968">
    <property type="entry name" value="PcaD/CatD"/>
</dbReference>
<dbReference type="GO" id="GO:0042952">
    <property type="term" value="P:beta-ketoadipate pathway"/>
    <property type="evidence" value="ECO:0007669"/>
    <property type="project" value="InterPro"/>
</dbReference>
<reference evidence="2" key="1">
    <citation type="submission" date="2022-11" db="EMBL/GenBank/DDBJ databases">
        <title>Draft genome sequence of Hoeflea poritis E7-10 and Hoeflea prorocentri PM5-8, separated from scleractinian coral Porites lutea and marine dinoflagellate.</title>
        <authorList>
            <person name="Zhang G."/>
            <person name="Wei Q."/>
            <person name="Cai L."/>
        </authorList>
    </citation>
    <scope>NUCLEOTIDE SEQUENCE</scope>
    <source>
        <strain evidence="2">PM5-8</strain>
    </source>
</reference>